<evidence type="ECO:0000256" key="1">
    <source>
        <dbReference type="SAM" id="MobiDB-lite"/>
    </source>
</evidence>
<dbReference type="AlphaFoldDB" id="A0A2I0I353"/>
<dbReference type="InterPro" id="IPR036259">
    <property type="entry name" value="MFS_trans_sf"/>
</dbReference>
<evidence type="ECO:0000313" key="3">
    <source>
        <dbReference type="Proteomes" id="UP000233551"/>
    </source>
</evidence>
<feature type="region of interest" description="Disordered" evidence="1">
    <location>
        <begin position="1"/>
        <end position="24"/>
    </location>
</feature>
<protein>
    <submittedName>
        <fullName evidence="2">Uncharacterized protein</fullName>
    </submittedName>
</protein>
<comment type="caution">
    <text evidence="2">The sequence shown here is derived from an EMBL/GenBank/DDBJ whole genome shotgun (WGS) entry which is preliminary data.</text>
</comment>
<sequence>MNKNNDESSMEEGRDDYTEDGTVDLKGKPIRRSRTGRWRACSFIVGTVTSSSNVTDWVGTTWLTPILGAYIADAYLRRYWTFMIGSAIYLSVFYQNLAFLCTETEDVRSC</sequence>
<dbReference type="Proteomes" id="UP000233551">
    <property type="component" value="Unassembled WGS sequence"/>
</dbReference>
<evidence type="ECO:0000313" key="2">
    <source>
        <dbReference type="EMBL" id="PKI38367.1"/>
    </source>
</evidence>
<name>A0A2I0I353_PUNGR</name>
<reference evidence="2 3" key="1">
    <citation type="submission" date="2017-11" db="EMBL/GenBank/DDBJ databases">
        <title>De-novo sequencing of pomegranate (Punica granatum L.) genome.</title>
        <authorList>
            <person name="Akparov Z."/>
            <person name="Amiraslanov A."/>
            <person name="Hajiyeva S."/>
            <person name="Abbasov M."/>
            <person name="Kaur K."/>
            <person name="Hamwieh A."/>
            <person name="Solovyev V."/>
            <person name="Salamov A."/>
            <person name="Braich B."/>
            <person name="Kosarev P."/>
            <person name="Mahmoud A."/>
            <person name="Hajiyev E."/>
            <person name="Babayeva S."/>
            <person name="Izzatullayeva V."/>
            <person name="Mammadov A."/>
            <person name="Mammadov A."/>
            <person name="Sharifova S."/>
            <person name="Ojaghi J."/>
            <person name="Eynullazada K."/>
            <person name="Bayramov B."/>
            <person name="Abdulazimova A."/>
            <person name="Shahmuradov I."/>
        </authorList>
    </citation>
    <scope>NUCLEOTIDE SEQUENCE [LARGE SCALE GENOMIC DNA]</scope>
    <source>
        <strain evidence="3">cv. AG2017</strain>
        <tissue evidence="2">Leaf</tissue>
    </source>
</reference>
<dbReference type="EMBL" id="PGOL01004130">
    <property type="protein sequence ID" value="PKI38367.1"/>
    <property type="molecule type" value="Genomic_DNA"/>
</dbReference>
<dbReference type="Gene3D" id="1.20.1250.20">
    <property type="entry name" value="MFS general substrate transporter like domains"/>
    <property type="match status" value="1"/>
</dbReference>
<accession>A0A2I0I353</accession>
<gene>
    <name evidence="2" type="ORF">CRG98_041242</name>
</gene>
<organism evidence="2 3">
    <name type="scientific">Punica granatum</name>
    <name type="common">Pomegranate</name>
    <dbReference type="NCBI Taxonomy" id="22663"/>
    <lineage>
        <taxon>Eukaryota</taxon>
        <taxon>Viridiplantae</taxon>
        <taxon>Streptophyta</taxon>
        <taxon>Embryophyta</taxon>
        <taxon>Tracheophyta</taxon>
        <taxon>Spermatophyta</taxon>
        <taxon>Magnoliopsida</taxon>
        <taxon>eudicotyledons</taxon>
        <taxon>Gunneridae</taxon>
        <taxon>Pentapetalae</taxon>
        <taxon>rosids</taxon>
        <taxon>malvids</taxon>
        <taxon>Myrtales</taxon>
        <taxon>Lythraceae</taxon>
        <taxon>Punica</taxon>
    </lineage>
</organism>
<feature type="compositionally biased region" description="Basic and acidic residues" evidence="1">
    <location>
        <begin position="1"/>
        <end position="16"/>
    </location>
</feature>
<proteinExistence type="predicted"/>
<dbReference type="STRING" id="22663.A0A2I0I353"/>
<keyword evidence="3" id="KW-1185">Reference proteome</keyword>